<evidence type="ECO:0000313" key="1">
    <source>
        <dbReference type="EMBL" id="KAH8010611.1"/>
    </source>
</evidence>
<reference evidence="1" key="1">
    <citation type="submission" date="2021-08" db="EMBL/GenBank/DDBJ databases">
        <title>The first chromosome-level gecko genome reveals the dynamic sex chromosomes of Neotropical dwarf geckos (Sphaerodactylidae: Sphaerodactylus).</title>
        <authorList>
            <person name="Pinto B.J."/>
            <person name="Keating S.E."/>
            <person name="Gamble T."/>
        </authorList>
    </citation>
    <scope>NUCLEOTIDE SEQUENCE</scope>
    <source>
        <strain evidence="1">TG3544</strain>
    </source>
</reference>
<name>A0ACB8FUA8_9SAUR</name>
<dbReference type="Proteomes" id="UP000827872">
    <property type="component" value="Linkage Group LG11"/>
</dbReference>
<dbReference type="EMBL" id="CM037624">
    <property type="protein sequence ID" value="KAH8010611.1"/>
    <property type="molecule type" value="Genomic_DNA"/>
</dbReference>
<protein>
    <submittedName>
        <fullName evidence="1">Uncharacterized protein</fullName>
    </submittedName>
</protein>
<organism evidence="1 2">
    <name type="scientific">Sphaerodactylus townsendi</name>
    <dbReference type="NCBI Taxonomy" id="933632"/>
    <lineage>
        <taxon>Eukaryota</taxon>
        <taxon>Metazoa</taxon>
        <taxon>Chordata</taxon>
        <taxon>Craniata</taxon>
        <taxon>Vertebrata</taxon>
        <taxon>Euteleostomi</taxon>
        <taxon>Lepidosauria</taxon>
        <taxon>Squamata</taxon>
        <taxon>Bifurcata</taxon>
        <taxon>Gekkota</taxon>
        <taxon>Sphaerodactylidae</taxon>
        <taxon>Sphaerodactylus</taxon>
    </lineage>
</organism>
<sequence length="104" mass="11215">MRGLRGSLRAAAPLLRWPRPGLTAWLLPLLPLLHNLGPPTTRASSLLTGSVAKCENEGEILQIPFITDNPCIMCLCLSLSCYCAGHQKNLQSLIVPVISPTLNS</sequence>
<keyword evidence="2" id="KW-1185">Reference proteome</keyword>
<evidence type="ECO:0000313" key="2">
    <source>
        <dbReference type="Proteomes" id="UP000827872"/>
    </source>
</evidence>
<proteinExistence type="predicted"/>
<gene>
    <name evidence="1" type="ORF">K3G42_009298</name>
</gene>
<comment type="caution">
    <text evidence="1">The sequence shown here is derived from an EMBL/GenBank/DDBJ whole genome shotgun (WGS) entry which is preliminary data.</text>
</comment>
<accession>A0ACB8FUA8</accession>